<name>A0ABS4KBB8_9FIRM</name>
<dbReference type="RefSeq" id="WP_210060377.1">
    <property type="nucleotide sequence ID" value="NZ_JAGGLJ010000004.1"/>
</dbReference>
<keyword evidence="1" id="KW-0805">Transcription regulation</keyword>
<organism evidence="5 6">
    <name type="scientific">Peptoniphilus stercorisuis</name>
    <dbReference type="NCBI Taxonomy" id="1436965"/>
    <lineage>
        <taxon>Bacteria</taxon>
        <taxon>Bacillati</taxon>
        <taxon>Bacillota</taxon>
        <taxon>Tissierellia</taxon>
        <taxon>Tissierellales</taxon>
        <taxon>Peptoniphilaceae</taxon>
        <taxon>Peptoniphilus</taxon>
    </lineage>
</organism>
<evidence type="ECO:0000256" key="2">
    <source>
        <dbReference type="ARBA" id="ARBA00023125"/>
    </source>
</evidence>
<gene>
    <name evidence="5" type="ORF">J2Z71_000597</name>
</gene>
<dbReference type="SMART" id="SM00347">
    <property type="entry name" value="HTH_MARR"/>
    <property type="match status" value="1"/>
</dbReference>
<keyword evidence="2 5" id="KW-0238">DNA-binding</keyword>
<dbReference type="InterPro" id="IPR036390">
    <property type="entry name" value="WH_DNA-bd_sf"/>
</dbReference>
<feature type="domain" description="HTH marR-type" evidence="4">
    <location>
        <begin position="2"/>
        <end position="138"/>
    </location>
</feature>
<dbReference type="InterPro" id="IPR036388">
    <property type="entry name" value="WH-like_DNA-bd_sf"/>
</dbReference>
<dbReference type="PROSITE" id="PS01117">
    <property type="entry name" value="HTH_MARR_1"/>
    <property type="match status" value="1"/>
</dbReference>
<evidence type="ECO:0000259" key="4">
    <source>
        <dbReference type="PROSITE" id="PS50995"/>
    </source>
</evidence>
<protein>
    <submittedName>
        <fullName evidence="5">DNA-binding MarR family transcriptional regulator</fullName>
    </submittedName>
</protein>
<dbReference type="Gene3D" id="1.10.10.10">
    <property type="entry name" value="Winged helix-like DNA-binding domain superfamily/Winged helix DNA-binding domain"/>
    <property type="match status" value="1"/>
</dbReference>
<dbReference type="GO" id="GO:0003677">
    <property type="term" value="F:DNA binding"/>
    <property type="evidence" value="ECO:0007669"/>
    <property type="project" value="UniProtKB-KW"/>
</dbReference>
<comment type="caution">
    <text evidence="5">The sequence shown here is derived from an EMBL/GenBank/DDBJ whole genome shotgun (WGS) entry which is preliminary data.</text>
</comment>
<reference evidence="5 6" key="1">
    <citation type="submission" date="2021-03" db="EMBL/GenBank/DDBJ databases">
        <title>Genomic Encyclopedia of Type Strains, Phase IV (KMG-IV): sequencing the most valuable type-strain genomes for metagenomic binning, comparative biology and taxonomic classification.</title>
        <authorList>
            <person name="Goeker M."/>
        </authorList>
    </citation>
    <scope>NUCLEOTIDE SEQUENCE [LARGE SCALE GENOMIC DNA]</scope>
    <source>
        <strain evidence="5 6">DSM 27563</strain>
    </source>
</reference>
<keyword evidence="3" id="KW-0804">Transcription</keyword>
<dbReference type="EMBL" id="JAGGLJ010000004">
    <property type="protein sequence ID" value="MBP2025072.1"/>
    <property type="molecule type" value="Genomic_DNA"/>
</dbReference>
<dbReference type="PRINTS" id="PR00598">
    <property type="entry name" value="HTHMARR"/>
</dbReference>
<evidence type="ECO:0000313" key="5">
    <source>
        <dbReference type="EMBL" id="MBP2025072.1"/>
    </source>
</evidence>
<dbReference type="InterPro" id="IPR023187">
    <property type="entry name" value="Tscrpt_reg_MarR-type_CS"/>
</dbReference>
<evidence type="ECO:0000313" key="6">
    <source>
        <dbReference type="Proteomes" id="UP001519306"/>
    </source>
</evidence>
<proteinExistence type="predicted"/>
<sequence>MDNEKLIEMLKNMQELRIFCNNISQRNIEGKVVSMQELDLLSRVNMSKNITSLELCNSMNLSKPAVSRLINRLIKKGLLKKERSEEDKRVYYLKLTNEGIEETKNVYLYYLDPLLKIKDAIGDNEFEKLINLIKLSNFKNKEMNR</sequence>
<dbReference type="SUPFAM" id="SSF46785">
    <property type="entry name" value="Winged helix' DNA-binding domain"/>
    <property type="match status" value="1"/>
</dbReference>
<dbReference type="Proteomes" id="UP001519306">
    <property type="component" value="Unassembled WGS sequence"/>
</dbReference>
<dbReference type="PROSITE" id="PS50995">
    <property type="entry name" value="HTH_MARR_2"/>
    <property type="match status" value="1"/>
</dbReference>
<dbReference type="Pfam" id="PF12802">
    <property type="entry name" value="MarR_2"/>
    <property type="match status" value="1"/>
</dbReference>
<dbReference type="InterPro" id="IPR000835">
    <property type="entry name" value="HTH_MarR-typ"/>
</dbReference>
<evidence type="ECO:0000256" key="1">
    <source>
        <dbReference type="ARBA" id="ARBA00023015"/>
    </source>
</evidence>
<dbReference type="PANTHER" id="PTHR42756:SF1">
    <property type="entry name" value="TRANSCRIPTIONAL REPRESSOR OF EMRAB OPERON"/>
    <property type="match status" value="1"/>
</dbReference>
<dbReference type="PANTHER" id="PTHR42756">
    <property type="entry name" value="TRANSCRIPTIONAL REGULATOR, MARR"/>
    <property type="match status" value="1"/>
</dbReference>
<evidence type="ECO:0000256" key="3">
    <source>
        <dbReference type="ARBA" id="ARBA00023163"/>
    </source>
</evidence>
<keyword evidence="6" id="KW-1185">Reference proteome</keyword>
<accession>A0ABS4KBB8</accession>